<organism evidence="3 4">
    <name type="scientific">Pycnoporus cinnabarinus</name>
    <name type="common">Cinnabar-red polypore</name>
    <name type="synonym">Trametes cinnabarina</name>
    <dbReference type="NCBI Taxonomy" id="5643"/>
    <lineage>
        <taxon>Eukaryota</taxon>
        <taxon>Fungi</taxon>
        <taxon>Dikarya</taxon>
        <taxon>Basidiomycota</taxon>
        <taxon>Agaricomycotina</taxon>
        <taxon>Agaricomycetes</taxon>
        <taxon>Polyporales</taxon>
        <taxon>Polyporaceae</taxon>
        <taxon>Trametes</taxon>
    </lineage>
</organism>
<evidence type="ECO:0000256" key="1">
    <source>
        <dbReference type="SAM" id="Coils"/>
    </source>
</evidence>
<reference evidence="3" key="1">
    <citation type="submission" date="2014-01" db="EMBL/GenBank/DDBJ databases">
        <title>The genome of the white-rot fungus Pycnoporus cinnabarinus: a basidiomycete model with a versatile arsenal for lignocellulosic biomass breakdown.</title>
        <authorList>
            <person name="Levasseur A."/>
            <person name="Lomascolo A."/>
            <person name="Ruiz-Duenas F.J."/>
            <person name="Uzan E."/>
            <person name="Piumi F."/>
            <person name="Kues U."/>
            <person name="Ram A.F.J."/>
            <person name="Murat C."/>
            <person name="Haon M."/>
            <person name="Benoit I."/>
            <person name="Arfi Y."/>
            <person name="Chevret D."/>
            <person name="Drula E."/>
            <person name="Kwon M.J."/>
            <person name="Gouret P."/>
            <person name="Lesage-Meessen L."/>
            <person name="Lombard V."/>
            <person name="Mariette J."/>
            <person name="Noirot C."/>
            <person name="Park J."/>
            <person name="Patyshakuliyeva A."/>
            <person name="Wieneger R.A.B."/>
            <person name="Wosten H.A.B."/>
            <person name="Martin F."/>
            <person name="Coutinho P.M."/>
            <person name="de Vries R."/>
            <person name="Martinez A.T."/>
            <person name="Klopp C."/>
            <person name="Pontarotti P."/>
            <person name="Henrissat B."/>
            <person name="Record E."/>
        </authorList>
    </citation>
    <scope>NUCLEOTIDE SEQUENCE [LARGE SCALE GENOMIC DNA]</scope>
    <source>
        <strain evidence="3">BRFM137</strain>
    </source>
</reference>
<evidence type="ECO:0000256" key="2">
    <source>
        <dbReference type="SAM" id="MobiDB-lite"/>
    </source>
</evidence>
<feature type="region of interest" description="Disordered" evidence="2">
    <location>
        <begin position="27"/>
        <end position="81"/>
    </location>
</feature>
<dbReference type="OMA" id="YELDARM"/>
<dbReference type="EMBL" id="CCBP010000109">
    <property type="protein sequence ID" value="CDO71988.1"/>
    <property type="molecule type" value="Genomic_DNA"/>
</dbReference>
<feature type="compositionally biased region" description="Basic and acidic residues" evidence="2">
    <location>
        <begin position="64"/>
        <end position="81"/>
    </location>
</feature>
<accession>A0A060SHT1</accession>
<feature type="compositionally biased region" description="Basic and acidic residues" evidence="2">
    <location>
        <begin position="44"/>
        <end position="55"/>
    </location>
</feature>
<feature type="compositionally biased region" description="Polar residues" evidence="2">
    <location>
        <begin position="579"/>
        <end position="593"/>
    </location>
</feature>
<keyword evidence="4" id="KW-1185">Reference proteome</keyword>
<evidence type="ECO:0000313" key="3">
    <source>
        <dbReference type="EMBL" id="CDO71988.1"/>
    </source>
</evidence>
<gene>
    <name evidence="3" type="ORF">BN946_scf184943.g23</name>
</gene>
<comment type="caution">
    <text evidence="3">The sequence shown here is derived from an EMBL/GenBank/DDBJ whole genome shotgun (WGS) entry which is preliminary data.</text>
</comment>
<dbReference type="HOGENOM" id="CLU_398027_0_0_1"/>
<evidence type="ECO:0000313" key="4">
    <source>
        <dbReference type="Proteomes" id="UP000029665"/>
    </source>
</evidence>
<proteinExistence type="predicted"/>
<feature type="region of interest" description="Disordered" evidence="2">
    <location>
        <begin position="450"/>
        <end position="476"/>
    </location>
</feature>
<protein>
    <submittedName>
        <fullName evidence="3">Uncharacterized protein</fullName>
    </submittedName>
</protein>
<name>A0A060SHT1_PYCCI</name>
<feature type="compositionally biased region" description="Polar residues" evidence="2">
    <location>
        <begin position="34"/>
        <end position="43"/>
    </location>
</feature>
<feature type="coiled-coil region" evidence="1">
    <location>
        <begin position="102"/>
        <end position="129"/>
    </location>
</feature>
<dbReference type="AlphaFoldDB" id="A0A060SHT1"/>
<dbReference type="OrthoDB" id="3147752at2759"/>
<sequence>MLLPLDYLAYWFGMPAAEYLQEGAVSETPDIKRPSQSHMSAESTPDRAQEADPKPLKGLTVEKSTNEQECEVRAESEVAQHRPEEMAPVLYELDARMHIDRAAPLEKDLKQATAQISELQHTAKTYQGRLRATLALLETKIRELHDAQTFLTKVDDVSDNDVVDLVERLNSRIHQTAANIADKFRKAYGRVVERDTSRQQMAIDRLMSSRLLSMNLLHSMRHLDHKRDTVLVQIALQAVLVAYTKQSCDTWAADGELHMSLIQIYSRMHGKESQSVAGRWRALARTYLNAVSGENDDVEERKERKRSLLSEHLADVLIACGVRTPADNVQKTLFHDFSSSLYDVISIAVEFQTVTGERVVSHDLLASTVDPGIRFVPERMDDDWSNPGPSRISSSVGQTVQCTTHLGLTSNRTLDVSSSTAASGARPFREVILLKPKVVLDTTLNQLHREQSQGQFESEGRNAASSREGAQGRVSSTEHLVASPFVDKSLQLGIERDIARMSSVDFAPIRVQTIPTVNVSTDAAKGEAGLVQAPIGQTGRLRGRQRGPQRLLPGRSRGAKQPEACGAGRATGGQARHGGQTSIVSTPTDTSLDSEIELDKYTPGPPGIKVSLGLSKSVHQFQGMIGTRDKEPADLNVHLIWRYFGHKVERENLKCDPFATPAAAHSGSSGQAATQAQAQAKAKVSEKLAVAA</sequence>
<dbReference type="Proteomes" id="UP000029665">
    <property type="component" value="Unassembled WGS sequence"/>
</dbReference>
<feature type="region of interest" description="Disordered" evidence="2">
    <location>
        <begin position="534"/>
        <end position="604"/>
    </location>
</feature>
<keyword evidence="1" id="KW-0175">Coiled coil</keyword>